<reference evidence="3" key="2">
    <citation type="journal article" date="2022" name="Hortic Res">
        <title>The genome of Dioscorea zingiberensis sheds light on the biosynthesis, origin and evolution of the medicinally important diosgenin saponins.</title>
        <authorList>
            <person name="Li Y."/>
            <person name="Tan C."/>
            <person name="Li Z."/>
            <person name="Guo J."/>
            <person name="Li S."/>
            <person name="Chen X."/>
            <person name="Wang C."/>
            <person name="Dai X."/>
            <person name="Yang H."/>
            <person name="Song W."/>
            <person name="Hou L."/>
            <person name="Xu J."/>
            <person name="Tong Z."/>
            <person name="Xu A."/>
            <person name="Yuan X."/>
            <person name="Wang W."/>
            <person name="Yang Q."/>
            <person name="Chen L."/>
            <person name="Sun Z."/>
            <person name="Wang K."/>
            <person name="Pan B."/>
            <person name="Chen J."/>
            <person name="Bao Y."/>
            <person name="Liu F."/>
            <person name="Qi X."/>
            <person name="Gang D.R."/>
            <person name="Wen J."/>
            <person name="Li J."/>
        </authorList>
    </citation>
    <scope>NUCLEOTIDE SEQUENCE</scope>
    <source>
        <strain evidence="3">Dzin_1.0</strain>
    </source>
</reference>
<dbReference type="Proteomes" id="UP001085076">
    <property type="component" value="Miscellaneous, Linkage group lg05"/>
</dbReference>
<reference evidence="3" key="1">
    <citation type="submission" date="2021-03" db="EMBL/GenBank/DDBJ databases">
        <authorList>
            <person name="Li Z."/>
            <person name="Yang C."/>
        </authorList>
    </citation>
    <scope>NUCLEOTIDE SEQUENCE</scope>
    <source>
        <strain evidence="3">Dzin_1.0</strain>
        <tissue evidence="3">Leaf</tissue>
    </source>
</reference>
<dbReference type="NCBIfam" id="TIGR00756">
    <property type="entry name" value="PPR"/>
    <property type="match status" value="4"/>
</dbReference>
<evidence type="ECO:0000256" key="2">
    <source>
        <dbReference type="PROSITE-ProRule" id="PRU00708"/>
    </source>
</evidence>
<dbReference type="AlphaFoldDB" id="A0A9D5CFE8"/>
<gene>
    <name evidence="3" type="ORF">J5N97_019637</name>
</gene>
<evidence type="ECO:0008006" key="5">
    <source>
        <dbReference type="Google" id="ProtNLM"/>
    </source>
</evidence>
<sequence>MSTTCSMKCLRETHQLRPLRLMHGSGEVVCYFKHLQELGASPDEFAVSSALSVSANLHALDDGRQIHAFVVKKNVAMDVAARNSLINMYVKCGSVDDAEMVFDEMPERDVYTWTVMVNGYALNGRLSQAMDCFDRMPWRNTVSWNSVISACQREGCDEMAMEMFNKMRRQGEVPNNLTFVAVLKACSCLQILEKGEGIHGCMVKSWWTKDVLAGCTLMDMYAKCGVHVSDVQKALEDIKEQSIVSWSILLASYAQNGKIMEAEGIFHGMLERNVVSWNVMLAGYVQNDNSAAHIALAETFAAARMWENVAEVRTVFKEKKLLKEPGCSWIEIRNQKHTFLSCGNAHLQNNSIQTTLSNLYCNMKDKGYVQHPELAFGMVS</sequence>
<dbReference type="PANTHER" id="PTHR47926">
    <property type="entry name" value="PENTATRICOPEPTIDE REPEAT-CONTAINING PROTEIN"/>
    <property type="match status" value="1"/>
</dbReference>
<protein>
    <recommendedName>
        <fullName evidence="5">Pentatricopeptide repeat-containing protein</fullName>
    </recommendedName>
</protein>
<accession>A0A9D5CFE8</accession>
<dbReference type="PANTHER" id="PTHR47926:SF533">
    <property type="entry name" value="DYW DOMAIN-CONTAINING PROTEIN"/>
    <property type="match status" value="1"/>
</dbReference>
<dbReference type="Pfam" id="PF20431">
    <property type="entry name" value="E_motif"/>
    <property type="match status" value="1"/>
</dbReference>
<dbReference type="GO" id="GO:0009451">
    <property type="term" value="P:RNA modification"/>
    <property type="evidence" value="ECO:0007669"/>
    <property type="project" value="InterPro"/>
</dbReference>
<dbReference type="InterPro" id="IPR046960">
    <property type="entry name" value="PPR_At4g14850-like_plant"/>
</dbReference>
<dbReference type="OrthoDB" id="1886324at2759"/>
<evidence type="ECO:0000313" key="4">
    <source>
        <dbReference type="Proteomes" id="UP001085076"/>
    </source>
</evidence>
<dbReference type="FunFam" id="1.25.40.10:FF:000442">
    <property type="entry name" value="Pentatricopeptide repeat-containing protein At3g49710"/>
    <property type="match status" value="1"/>
</dbReference>
<dbReference type="EMBL" id="JAGGNH010000005">
    <property type="protein sequence ID" value="KAJ0971678.1"/>
    <property type="molecule type" value="Genomic_DNA"/>
</dbReference>
<proteinExistence type="predicted"/>
<feature type="repeat" description="PPR" evidence="2">
    <location>
        <begin position="78"/>
        <end position="112"/>
    </location>
</feature>
<dbReference type="PROSITE" id="PS51375">
    <property type="entry name" value="PPR"/>
    <property type="match status" value="3"/>
</dbReference>
<evidence type="ECO:0000313" key="3">
    <source>
        <dbReference type="EMBL" id="KAJ0971678.1"/>
    </source>
</evidence>
<dbReference type="InterPro" id="IPR011990">
    <property type="entry name" value="TPR-like_helical_dom_sf"/>
</dbReference>
<organism evidence="3 4">
    <name type="scientific">Dioscorea zingiberensis</name>
    <dbReference type="NCBI Taxonomy" id="325984"/>
    <lineage>
        <taxon>Eukaryota</taxon>
        <taxon>Viridiplantae</taxon>
        <taxon>Streptophyta</taxon>
        <taxon>Embryophyta</taxon>
        <taxon>Tracheophyta</taxon>
        <taxon>Spermatophyta</taxon>
        <taxon>Magnoliopsida</taxon>
        <taxon>Liliopsida</taxon>
        <taxon>Dioscoreales</taxon>
        <taxon>Dioscoreaceae</taxon>
        <taxon>Dioscorea</taxon>
    </lineage>
</organism>
<keyword evidence="1" id="KW-0677">Repeat</keyword>
<evidence type="ECO:0000256" key="1">
    <source>
        <dbReference type="ARBA" id="ARBA00022737"/>
    </source>
</evidence>
<feature type="repeat" description="PPR" evidence="2">
    <location>
        <begin position="242"/>
        <end position="276"/>
    </location>
</feature>
<name>A0A9D5CFE8_9LILI</name>
<dbReference type="InterPro" id="IPR046848">
    <property type="entry name" value="E_motif"/>
</dbReference>
<dbReference type="GO" id="GO:0003723">
    <property type="term" value="F:RNA binding"/>
    <property type="evidence" value="ECO:0007669"/>
    <property type="project" value="InterPro"/>
</dbReference>
<feature type="repeat" description="PPR" evidence="2">
    <location>
        <begin position="140"/>
        <end position="174"/>
    </location>
</feature>
<keyword evidence="4" id="KW-1185">Reference proteome</keyword>
<dbReference type="InterPro" id="IPR002885">
    <property type="entry name" value="PPR_rpt"/>
</dbReference>
<dbReference type="Pfam" id="PF13041">
    <property type="entry name" value="PPR_2"/>
    <property type="match status" value="1"/>
</dbReference>
<dbReference type="Gene3D" id="1.25.40.10">
    <property type="entry name" value="Tetratricopeptide repeat domain"/>
    <property type="match status" value="3"/>
</dbReference>
<comment type="caution">
    <text evidence="3">The sequence shown here is derived from an EMBL/GenBank/DDBJ whole genome shotgun (WGS) entry which is preliminary data.</text>
</comment>
<dbReference type="Pfam" id="PF01535">
    <property type="entry name" value="PPR"/>
    <property type="match status" value="2"/>
</dbReference>